<dbReference type="PANTHER" id="PTHR38640:SF1">
    <property type="entry name" value="GEO09659P1"/>
    <property type="match status" value="1"/>
</dbReference>
<evidence type="ECO:0000313" key="3">
    <source>
        <dbReference type="RefSeq" id="XP_003741696.1"/>
    </source>
</evidence>
<dbReference type="AlphaFoldDB" id="A0AAJ6QPK9"/>
<feature type="transmembrane region" description="Helical" evidence="1">
    <location>
        <begin position="39"/>
        <end position="58"/>
    </location>
</feature>
<organism evidence="2 3">
    <name type="scientific">Galendromus occidentalis</name>
    <name type="common">western predatory mite</name>
    <dbReference type="NCBI Taxonomy" id="34638"/>
    <lineage>
        <taxon>Eukaryota</taxon>
        <taxon>Metazoa</taxon>
        <taxon>Ecdysozoa</taxon>
        <taxon>Arthropoda</taxon>
        <taxon>Chelicerata</taxon>
        <taxon>Arachnida</taxon>
        <taxon>Acari</taxon>
        <taxon>Parasitiformes</taxon>
        <taxon>Mesostigmata</taxon>
        <taxon>Gamasina</taxon>
        <taxon>Phytoseioidea</taxon>
        <taxon>Phytoseiidae</taxon>
        <taxon>Typhlodrominae</taxon>
        <taxon>Galendromus</taxon>
    </lineage>
</organism>
<reference evidence="3" key="1">
    <citation type="submission" date="2025-08" db="UniProtKB">
        <authorList>
            <consortium name="RefSeq"/>
        </authorList>
    </citation>
    <scope>IDENTIFICATION</scope>
</reference>
<evidence type="ECO:0000256" key="1">
    <source>
        <dbReference type="SAM" id="Phobius"/>
    </source>
</evidence>
<keyword evidence="1" id="KW-1133">Transmembrane helix</keyword>
<dbReference type="RefSeq" id="XP_003741696.1">
    <property type="nucleotide sequence ID" value="XM_003741648.1"/>
</dbReference>
<dbReference type="KEGG" id="goe:100907506"/>
<keyword evidence="1" id="KW-0472">Membrane</keyword>
<evidence type="ECO:0000313" key="2">
    <source>
        <dbReference type="Proteomes" id="UP000694867"/>
    </source>
</evidence>
<proteinExistence type="predicted"/>
<feature type="transmembrane region" description="Helical" evidence="1">
    <location>
        <begin position="70"/>
        <end position="91"/>
    </location>
</feature>
<feature type="transmembrane region" description="Helical" evidence="1">
    <location>
        <begin position="106"/>
        <end position="125"/>
    </location>
</feature>
<name>A0AAJ6QPK9_9ACAR</name>
<keyword evidence="1" id="KW-0812">Transmembrane</keyword>
<sequence>MDKEKASESSADEPNFLVARFRQWYQNLPPYTTVSLTRFYIPLAGAVGYCALSVNVFVPQLLQRVIPLGSYGAGSLLLLSSHLGVGFYMFYRRHMSVLMPYQRTMYSMYSSVLFNLGSFLLWAFARNVVPRNGVIRSCFAVSGSVTMLNLGMEYLDHVDSEFRL</sequence>
<gene>
    <name evidence="3" type="primary">LOC100907506</name>
</gene>
<keyword evidence="2" id="KW-1185">Reference proteome</keyword>
<dbReference type="PANTHER" id="PTHR38640">
    <property type="entry name" value="GEO09659P1"/>
    <property type="match status" value="1"/>
</dbReference>
<protein>
    <submittedName>
        <fullName evidence="3">Uncharacterized protein LOC100907506</fullName>
    </submittedName>
</protein>
<dbReference type="Proteomes" id="UP000694867">
    <property type="component" value="Unplaced"/>
</dbReference>
<accession>A0AAJ6QPK9</accession>
<dbReference type="GeneID" id="100907506"/>